<reference evidence="2 3" key="1">
    <citation type="submission" date="2018-10" db="EMBL/GenBank/DDBJ databases">
        <title>A high-quality apple genome assembly.</title>
        <authorList>
            <person name="Hu J."/>
        </authorList>
    </citation>
    <scope>NUCLEOTIDE SEQUENCE [LARGE SCALE GENOMIC DNA]</scope>
    <source>
        <strain evidence="3">cv. HFTH1</strain>
        <tissue evidence="2">Young leaf</tissue>
    </source>
</reference>
<evidence type="ECO:0000313" key="3">
    <source>
        <dbReference type="Proteomes" id="UP000290289"/>
    </source>
</evidence>
<dbReference type="Proteomes" id="UP000290289">
    <property type="component" value="Chromosome 15"/>
</dbReference>
<keyword evidence="3" id="KW-1185">Reference proteome</keyword>
<dbReference type="AlphaFoldDB" id="A0A498HWM7"/>
<comment type="caution">
    <text evidence="2">The sequence shown here is derived from an EMBL/GenBank/DDBJ whole genome shotgun (WGS) entry which is preliminary data.</text>
</comment>
<proteinExistence type="predicted"/>
<gene>
    <name evidence="2" type="ORF">DVH24_029931</name>
</gene>
<feature type="chain" id="PRO_5019732093" evidence="1">
    <location>
        <begin position="19"/>
        <end position="65"/>
    </location>
</feature>
<name>A0A498HWM7_MALDO</name>
<protein>
    <submittedName>
        <fullName evidence="2">Uncharacterized protein</fullName>
    </submittedName>
</protein>
<organism evidence="2 3">
    <name type="scientific">Malus domestica</name>
    <name type="common">Apple</name>
    <name type="synonym">Pyrus malus</name>
    <dbReference type="NCBI Taxonomy" id="3750"/>
    <lineage>
        <taxon>Eukaryota</taxon>
        <taxon>Viridiplantae</taxon>
        <taxon>Streptophyta</taxon>
        <taxon>Embryophyta</taxon>
        <taxon>Tracheophyta</taxon>
        <taxon>Spermatophyta</taxon>
        <taxon>Magnoliopsida</taxon>
        <taxon>eudicotyledons</taxon>
        <taxon>Gunneridae</taxon>
        <taxon>Pentapetalae</taxon>
        <taxon>rosids</taxon>
        <taxon>fabids</taxon>
        <taxon>Rosales</taxon>
        <taxon>Rosaceae</taxon>
        <taxon>Amygdaloideae</taxon>
        <taxon>Maleae</taxon>
        <taxon>Malus</taxon>
    </lineage>
</organism>
<dbReference type="EMBL" id="RDQH01000341">
    <property type="protein sequence ID" value="RXH75210.1"/>
    <property type="molecule type" value="Genomic_DNA"/>
</dbReference>
<accession>A0A498HWM7</accession>
<feature type="signal peptide" evidence="1">
    <location>
        <begin position="1"/>
        <end position="18"/>
    </location>
</feature>
<evidence type="ECO:0000313" key="2">
    <source>
        <dbReference type="EMBL" id="RXH75210.1"/>
    </source>
</evidence>
<evidence type="ECO:0000256" key="1">
    <source>
        <dbReference type="SAM" id="SignalP"/>
    </source>
</evidence>
<keyword evidence="1" id="KW-0732">Signal</keyword>
<sequence length="65" mass="7327">MVLIPFLLLYFLTLATEGIKAPETNYLTVASLVKFLSLFSPLRLGMTLSRIFGTTLRTLYSKFHG</sequence>